<dbReference type="InterPro" id="IPR023347">
    <property type="entry name" value="Lysozyme_dom_sf"/>
</dbReference>
<dbReference type="Gene3D" id="1.10.530.40">
    <property type="match status" value="1"/>
</dbReference>
<evidence type="ECO:0000256" key="6">
    <source>
        <dbReference type="RuleBase" id="RU003788"/>
    </source>
</evidence>
<dbReference type="PANTHER" id="PTHR38107">
    <property type="match status" value="1"/>
</dbReference>
<dbReference type="EC" id="3.2.1.17" evidence="6"/>
<comment type="similarity">
    <text evidence="6">Belongs to the glycosyl hydrolase 24 family.</text>
</comment>
<dbReference type="GO" id="GO:0042742">
    <property type="term" value="P:defense response to bacterium"/>
    <property type="evidence" value="ECO:0007669"/>
    <property type="project" value="UniProtKB-KW"/>
</dbReference>
<dbReference type="InterPro" id="IPR023346">
    <property type="entry name" value="Lysozyme-like_dom_sf"/>
</dbReference>
<dbReference type="CDD" id="cd16900">
    <property type="entry name" value="endolysin_R21-like"/>
    <property type="match status" value="1"/>
</dbReference>
<evidence type="ECO:0000256" key="5">
    <source>
        <dbReference type="ARBA" id="ARBA00023295"/>
    </source>
</evidence>
<dbReference type="GO" id="GO:0003796">
    <property type="term" value="F:lysozyme activity"/>
    <property type="evidence" value="ECO:0007669"/>
    <property type="project" value="UniProtKB-EC"/>
</dbReference>
<dbReference type="EMBL" id="ABLOJW010000001">
    <property type="protein sequence ID" value="EKT4090799.1"/>
    <property type="molecule type" value="Genomic_DNA"/>
</dbReference>
<keyword evidence="3 6" id="KW-0081">Bacteriolytic enzyme</keyword>
<dbReference type="PANTHER" id="PTHR38107:SF3">
    <property type="entry name" value="LYSOZYME RRRD-RELATED"/>
    <property type="match status" value="1"/>
</dbReference>
<dbReference type="HAMAP" id="MF_04110">
    <property type="entry name" value="ENDOLYSIN_T4"/>
    <property type="match status" value="1"/>
</dbReference>
<protein>
    <recommendedName>
        <fullName evidence="6">Lysozyme</fullName>
        <ecNumber evidence="6">3.2.1.17</ecNumber>
    </recommendedName>
</protein>
<evidence type="ECO:0000313" key="7">
    <source>
        <dbReference type="EMBL" id="EKT4090799.1"/>
    </source>
</evidence>
<dbReference type="SUPFAM" id="SSF53955">
    <property type="entry name" value="Lysozyme-like"/>
    <property type="match status" value="1"/>
</dbReference>
<dbReference type="GO" id="GO:0031640">
    <property type="term" value="P:killing of cells of another organism"/>
    <property type="evidence" value="ECO:0007669"/>
    <property type="project" value="UniProtKB-KW"/>
</dbReference>
<evidence type="ECO:0000313" key="8">
    <source>
        <dbReference type="Proteomes" id="UP001218208"/>
    </source>
</evidence>
<dbReference type="InterPro" id="IPR034690">
    <property type="entry name" value="Endolysin_T4_type"/>
</dbReference>
<dbReference type="GO" id="GO:0009253">
    <property type="term" value="P:peptidoglycan catabolic process"/>
    <property type="evidence" value="ECO:0007669"/>
    <property type="project" value="InterPro"/>
</dbReference>
<dbReference type="InterPro" id="IPR002196">
    <property type="entry name" value="Glyco_hydro_24"/>
</dbReference>
<proteinExistence type="inferred from homology"/>
<name>A0AAI9BYF2_STEMA</name>
<dbReference type="Pfam" id="PF00959">
    <property type="entry name" value="Phage_lysozyme"/>
    <property type="match status" value="1"/>
</dbReference>
<accession>A0AAI9BYF2</accession>
<dbReference type="AlphaFoldDB" id="A0AAI9BYF2"/>
<evidence type="ECO:0000256" key="2">
    <source>
        <dbReference type="ARBA" id="ARBA00022529"/>
    </source>
</evidence>
<keyword evidence="4 6" id="KW-0378">Hydrolase</keyword>
<reference evidence="7" key="1">
    <citation type="submission" date="2022-07" db="EMBL/GenBank/DDBJ databases">
        <authorList>
            <consortium name="DAFM: The Division of Animal and Food Microbiology"/>
        </authorList>
    </citation>
    <scope>NUCLEOTIDE SEQUENCE</scope>
    <source>
        <strain evidence="7">19MO01SH01-2</strain>
    </source>
</reference>
<comment type="caution">
    <text evidence="7">The sequence shown here is derived from an EMBL/GenBank/DDBJ whole genome shotgun (WGS) entry which is preliminary data.</text>
</comment>
<keyword evidence="2 6" id="KW-0929">Antimicrobial</keyword>
<dbReference type="GO" id="GO:0016998">
    <property type="term" value="P:cell wall macromolecule catabolic process"/>
    <property type="evidence" value="ECO:0007669"/>
    <property type="project" value="InterPro"/>
</dbReference>
<keyword evidence="5 6" id="KW-0326">Glycosidase</keyword>
<evidence type="ECO:0000256" key="4">
    <source>
        <dbReference type="ARBA" id="ARBA00022801"/>
    </source>
</evidence>
<dbReference type="InterPro" id="IPR051018">
    <property type="entry name" value="Bacteriophage_GH24"/>
</dbReference>
<organism evidence="7 8">
    <name type="scientific">Stenotrophomonas maltophilia</name>
    <name type="common">Pseudomonas maltophilia</name>
    <name type="synonym">Xanthomonas maltophilia</name>
    <dbReference type="NCBI Taxonomy" id="40324"/>
    <lineage>
        <taxon>Bacteria</taxon>
        <taxon>Pseudomonadati</taxon>
        <taxon>Pseudomonadota</taxon>
        <taxon>Gammaproteobacteria</taxon>
        <taxon>Lysobacterales</taxon>
        <taxon>Lysobacteraceae</taxon>
        <taxon>Stenotrophomonas</taxon>
        <taxon>Stenotrophomonas maltophilia group</taxon>
    </lineage>
</organism>
<comment type="catalytic activity">
    <reaction evidence="1 6">
        <text>Hydrolysis of (1-&gt;4)-beta-linkages between N-acetylmuramic acid and N-acetyl-D-glucosamine residues in a peptidoglycan and between N-acetyl-D-glucosamine residues in chitodextrins.</text>
        <dbReference type="EC" id="3.2.1.17"/>
    </reaction>
</comment>
<evidence type="ECO:0000256" key="1">
    <source>
        <dbReference type="ARBA" id="ARBA00000632"/>
    </source>
</evidence>
<dbReference type="Proteomes" id="UP001218208">
    <property type="component" value="Unassembled WGS sequence"/>
</dbReference>
<sequence length="180" mass="19673">MADQAPSGKGRKFGFAAAPAALILALVAALGQNDSAHEGRKYDPYRDSGGVWTVCAGITGPAVVPGRRYTPAECGKLEQDYVQAMLHNMGRCVRGEFEFHEVKAWGHFAYNVGTNGFCASTAAKRLNAGERTAACDEIWKWRFVTIDGAKRDCALPQWRSKCGGIIDRRQWEMATCRGTL</sequence>
<gene>
    <name evidence="7" type="ORF">QEG23_000269</name>
</gene>
<evidence type="ECO:0000256" key="3">
    <source>
        <dbReference type="ARBA" id="ARBA00022638"/>
    </source>
</evidence>